<sequence length="43" mass="4885">MGFNRPNKEPSFAFEPEKDYPATLVSSTCHDLKLGFNRPNKVT</sequence>
<accession>A0A834WSB3</accession>
<comment type="caution">
    <text evidence="1">The sequence shown here is derived from an EMBL/GenBank/DDBJ whole genome shotgun (WGS) entry which is preliminary data.</text>
</comment>
<dbReference type="Proteomes" id="UP000634136">
    <property type="component" value="Unassembled WGS sequence"/>
</dbReference>
<name>A0A834WSB3_9FABA</name>
<protein>
    <submittedName>
        <fullName evidence="1">Uncharacterized protein</fullName>
    </submittedName>
</protein>
<gene>
    <name evidence="1" type="ORF">G2W53_013744</name>
</gene>
<keyword evidence="2" id="KW-1185">Reference proteome</keyword>
<organism evidence="1 2">
    <name type="scientific">Senna tora</name>
    <dbReference type="NCBI Taxonomy" id="362788"/>
    <lineage>
        <taxon>Eukaryota</taxon>
        <taxon>Viridiplantae</taxon>
        <taxon>Streptophyta</taxon>
        <taxon>Embryophyta</taxon>
        <taxon>Tracheophyta</taxon>
        <taxon>Spermatophyta</taxon>
        <taxon>Magnoliopsida</taxon>
        <taxon>eudicotyledons</taxon>
        <taxon>Gunneridae</taxon>
        <taxon>Pentapetalae</taxon>
        <taxon>rosids</taxon>
        <taxon>fabids</taxon>
        <taxon>Fabales</taxon>
        <taxon>Fabaceae</taxon>
        <taxon>Caesalpinioideae</taxon>
        <taxon>Cassia clade</taxon>
        <taxon>Senna</taxon>
    </lineage>
</organism>
<dbReference type="EMBL" id="JAAIUW010000005">
    <property type="protein sequence ID" value="KAF7831411.1"/>
    <property type="molecule type" value="Genomic_DNA"/>
</dbReference>
<reference evidence="1" key="1">
    <citation type="submission" date="2020-09" db="EMBL/GenBank/DDBJ databases">
        <title>Genome-Enabled Discovery of Anthraquinone Biosynthesis in Senna tora.</title>
        <authorList>
            <person name="Kang S.-H."/>
            <person name="Pandey R.P."/>
            <person name="Lee C.-M."/>
            <person name="Sim J.-S."/>
            <person name="Jeong J.-T."/>
            <person name="Choi B.-S."/>
            <person name="Jung M."/>
            <person name="Ginzburg D."/>
            <person name="Zhao K."/>
            <person name="Won S.Y."/>
            <person name="Oh T.-J."/>
            <person name="Yu Y."/>
            <person name="Kim N.-H."/>
            <person name="Lee O.R."/>
            <person name="Lee T.-H."/>
            <person name="Bashyal P."/>
            <person name="Kim T.-S."/>
            <person name="Lee W.-H."/>
            <person name="Kawkins C."/>
            <person name="Kim C.-K."/>
            <person name="Kim J.S."/>
            <person name="Ahn B.O."/>
            <person name="Rhee S.Y."/>
            <person name="Sohng J.K."/>
        </authorList>
    </citation>
    <scope>NUCLEOTIDE SEQUENCE</scope>
    <source>
        <tissue evidence="1">Leaf</tissue>
    </source>
</reference>
<dbReference type="AlphaFoldDB" id="A0A834WSB3"/>
<evidence type="ECO:0000313" key="2">
    <source>
        <dbReference type="Proteomes" id="UP000634136"/>
    </source>
</evidence>
<proteinExistence type="predicted"/>
<evidence type="ECO:0000313" key="1">
    <source>
        <dbReference type="EMBL" id="KAF7831411.1"/>
    </source>
</evidence>